<evidence type="ECO:0000259" key="5">
    <source>
        <dbReference type="Pfam" id="PF00389"/>
    </source>
</evidence>
<dbReference type="PANTHER" id="PTHR43761:SF1">
    <property type="entry name" value="D-ISOMER SPECIFIC 2-HYDROXYACID DEHYDROGENASE CATALYTIC DOMAIN-CONTAINING PROTEIN-RELATED"/>
    <property type="match status" value="1"/>
</dbReference>
<dbReference type="Pfam" id="PF02826">
    <property type="entry name" value="2-Hacid_dh_C"/>
    <property type="match status" value="1"/>
</dbReference>
<dbReference type="InterPro" id="IPR050418">
    <property type="entry name" value="D-iso_2-hydroxyacid_DH_PdxB"/>
</dbReference>
<keyword evidence="2 4" id="KW-0560">Oxidoreductase</keyword>
<dbReference type="OrthoDB" id="298012at2759"/>
<feature type="domain" description="D-isomer specific 2-hydroxyacid dehydrogenase NAD-binding" evidence="6">
    <location>
        <begin position="152"/>
        <end position="309"/>
    </location>
</feature>
<dbReference type="SUPFAM" id="SSF51735">
    <property type="entry name" value="NAD(P)-binding Rossmann-fold domains"/>
    <property type="match status" value="1"/>
</dbReference>
<name>A0A6A6SYP1_9PLEO</name>
<evidence type="ECO:0000256" key="3">
    <source>
        <dbReference type="ARBA" id="ARBA00023027"/>
    </source>
</evidence>
<keyword evidence="3" id="KW-0520">NAD</keyword>
<comment type="similarity">
    <text evidence="1 4">Belongs to the D-isomer specific 2-hydroxyacid dehydrogenase family.</text>
</comment>
<evidence type="ECO:0000313" key="7">
    <source>
        <dbReference type="EMBL" id="KAF2651713.1"/>
    </source>
</evidence>
<evidence type="ECO:0000259" key="6">
    <source>
        <dbReference type="Pfam" id="PF02826"/>
    </source>
</evidence>
<evidence type="ECO:0000256" key="1">
    <source>
        <dbReference type="ARBA" id="ARBA00005854"/>
    </source>
</evidence>
<dbReference type="SUPFAM" id="SSF52283">
    <property type="entry name" value="Formate/glycerate dehydrogenase catalytic domain-like"/>
    <property type="match status" value="1"/>
</dbReference>
<dbReference type="GO" id="GO:0016616">
    <property type="term" value="F:oxidoreductase activity, acting on the CH-OH group of donors, NAD or NADP as acceptor"/>
    <property type="evidence" value="ECO:0007669"/>
    <property type="project" value="InterPro"/>
</dbReference>
<dbReference type="Gene3D" id="3.40.50.720">
    <property type="entry name" value="NAD(P)-binding Rossmann-like Domain"/>
    <property type="match status" value="2"/>
</dbReference>
<dbReference type="CDD" id="cd05198">
    <property type="entry name" value="formate_dh_like"/>
    <property type="match status" value="1"/>
</dbReference>
<protein>
    <submittedName>
        <fullName evidence="7">Glycerate dehydrogenase</fullName>
    </submittedName>
</protein>
<accession>A0A6A6SYP1</accession>
<evidence type="ECO:0000256" key="2">
    <source>
        <dbReference type="ARBA" id="ARBA00023002"/>
    </source>
</evidence>
<keyword evidence="8" id="KW-1185">Reference proteome</keyword>
<dbReference type="EMBL" id="MU004419">
    <property type="protein sequence ID" value="KAF2651713.1"/>
    <property type="molecule type" value="Genomic_DNA"/>
</dbReference>
<proteinExistence type="inferred from homology"/>
<dbReference type="PANTHER" id="PTHR43761">
    <property type="entry name" value="D-ISOMER SPECIFIC 2-HYDROXYACID DEHYDROGENASE FAMILY PROTEIN (AFU_ORTHOLOGUE AFUA_1G13630)"/>
    <property type="match status" value="1"/>
</dbReference>
<gene>
    <name evidence="7" type="ORF">K491DRAFT_719603</name>
</gene>
<feature type="domain" description="D-isomer specific 2-hydroxyacid dehydrogenase catalytic" evidence="5">
    <location>
        <begin position="21"/>
        <end position="335"/>
    </location>
</feature>
<dbReference type="AlphaFoldDB" id="A0A6A6SYP1"/>
<organism evidence="7 8">
    <name type="scientific">Lophiostoma macrostomum CBS 122681</name>
    <dbReference type="NCBI Taxonomy" id="1314788"/>
    <lineage>
        <taxon>Eukaryota</taxon>
        <taxon>Fungi</taxon>
        <taxon>Dikarya</taxon>
        <taxon>Ascomycota</taxon>
        <taxon>Pezizomycotina</taxon>
        <taxon>Dothideomycetes</taxon>
        <taxon>Pleosporomycetidae</taxon>
        <taxon>Pleosporales</taxon>
        <taxon>Lophiostomataceae</taxon>
        <taxon>Lophiostoma</taxon>
    </lineage>
</organism>
<dbReference type="Proteomes" id="UP000799324">
    <property type="component" value="Unassembled WGS sequence"/>
</dbReference>
<dbReference type="InterPro" id="IPR006139">
    <property type="entry name" value="D-isomer_2_OHA_DH_cat_dom"/>
</dbReference>
<dbReference type="InterPro" id="IPR006140">
    <property type="entry name" value="D-isomer_DH_NAD-bd"/>
</dbReference>
<reference evidence="7" key="1">
    <citation type="journal article" date="2020" name="Stud. Mycol.">
        <title>101 Dothideomycetes genomes: a test case for predicting lifestyles and emergence of pathogens.</title>
        <authorList>
            <person name="Haridas S."/>
            <person name="Albert R."/>
            <person name="Binder M."/>
            <person name="Bloem J."/>
            <person name="Labutti K."/>
            <person name="Salamov A."/>
            <person name="Andreopoulos B."/>
            <person name="Baker S."/>
            <person name="Barry K."/>
            <person name="Bills G."/>
            <person name="Bluhm B."/>
            <person name="Cannon C."/>
            <person name="Castanera R."/>
            <person name="Culley D."/>
            <person name="Daum C."/>
            <person name="Ezra D."/>
            <person name="Gonzalez J."/>
            <person name="Henrissat B."/>
            <person name="Kuo A."/>
            <person name="Liang C."/>
            <person name="Lipzen A."/>
            <person name="Lutzoni F."/>
            <person name="Magnuson J."/>
            <person name="Mondo S."/>
            <person name="Nolan M."/>
            <person name="Ohm R."/>
            <person name="Pangilinan J."/>
            <person name="Park H.-J."/>
            <person name="Ramirez L."/>
            <person name="Alfaro M."/>
            <person name="Sun H."/>
            <person name="Tritt A."/>
            <person name="Yoshinaga Y."/>
            <person name="Zwiers L.-H."/>
            <person name="Turgeon B."/>
            <person name="Goodwin S."/>
            <person name="Spatafora J."/>
            <person name="Crous P."/>
            <person name="Grigoriev I."/>
        </authorList>
    </citation>
    <scope>NUCLEOTIDE SEQUENCE</scope>
    <source>
        <strain evidence="7">CBS 122681</strain>
    </source>
</reference>
<dbReference type="InterPro" id="IPR036291">
    <property type="entry name" value="NAD(P)-bd_dom_sf"/>
</dbReference>
<evidence type="ECO:0000256" key="4">
    <source>
        <dbReference type="RuleBase" id="RU003719"/>
    </source>
</evidence>
<dbReference type="Pfam" id="PF00389">
    <property type="entry name" value="2-Hacid_dh"/>
    <property type="match status" value="1"/>
</dbReference>
<sequence length="340" mass="36659">MHHHIVALERIHQPLPASFSFPPGHSYTLTVHEAPDASKLRARVAPATILIVTTVKLSAEILAADVTPHLQYVAVMATGTDPVDLEACKARGIRVTNSPSANLDSVSEHALSLYFAARRRTALLDRLTRSVPSEWKAKKSLSGALRFADGSPPLTCKDEVMGIIGYGPLGKRIAGLGRALGMQVLIASRKNTQLNRVLPSTDLDHSRVPFEDVLRESTVLVLSLPRTPETVNLLSTPEFETMSPYAVLVNVARGGIVDEAAVLKALQDGQIAGYGTDVFEKEPAEGPDECVLFSEEAKALNITVSPHLAWFAGTTLTNLSRILKETVEAWVAGEPINVIV</sequence>
<dbReference type="GO" id="GO:0051287">
    <property type="term" value="F:NAD binding"/>
    <property type="evidence" value="ECO:0007669"/>
    <property type="project" value="InterPro"/>
</dbReference>
<evidence type="ECO:0000313" key="8">
    <source>
        <dbReference type="Proteomes" id="UP000799324"/>
    </source>
</evidence>